<feature type="domain" description="J" evidence="3">
    <location>
        <begin position="27"/>
        <end position="90"/>
    </location>
</feature>
<feature type="compositionally biased region" description="Polar residues" evidence="2">
    <location>
        <begin position="175"/>
        <end position="191"/>
    </location>
</feature>
<dbReference type="AlphaFoldDB" id="A0A0S4IP06"/>
<feature type="region of interest" description="Disordered" evidence="2">
    <location>
        <begin position="155"/>
        <end position="227"/>
    </location>
</feature>
<evidence type="ECO:0000313" key="4">
    <source>
        <dbReference type="EMBL" id="CUE89851.1"/>
    </source>
</evidence>
<evidence type="ECO:0000256" key="2">
    <source>
        <dbReference type="SAM" id="MobiDB-lite"/>
    </source>
</evidence>
<dbReference type="Pfam" id="PF00226">
    <property type="entry name" value="DnaJ"/>
    <property type="match status" value="1"/>
</dbReference>
<dbReference type="GO" id="GO:0051087">
    <property type="term" value="F:protein-folding chaperone binding"/>
    <property type="evidence" value="ECO:0007669"/>
    <property type="project" value="TreeGrafter"/>
</dbReference>
<sequence length="227" mass="24310">MLRVSALRIARARGSGAAAAAAAGPFDPYKILGLPSTATTDEAKKAYHKLALRFHPDAPEGNKERFQAVQEAHEAIKNGWVAGQRSDTGGDESDGDTAGGARKYRSSYVYEEPGSTDDNYVSSNPTLQRNLQLLMVTCFVVFMLRMVMHLTSSKKDPAVAHSQQPAGAPDLSGFMNASTASATPSQHASSSVHEEGDAEWRRYKERNAGGGDNTGSYRFEIGGKPTS</sequence>
<keyword evidence="1" id="KW-0143">Chaperone</keyword>
<keyword evidence="5" id="KW-1185">Reference proteome</keyword>
<evidence type="ECO:0000259" key="3">
    <source>
        <dbReference type="PROSITE" id="PS50076"/>
    </source>
</evidence>
<evidence type="ECO:0000256" key="1">
    <source>
        <dbReference type="ARBA" id="ARBA00023186"/>
    </source>
</evidence>
<dbReference type="InterPro" id="IPR036869">
    <property type="entry name" value="J_dom_sf"/>
</dbReference>
<dbReference type="EMBL" id="CYKH01000209">
    <property type="protein sequence ID" value="CUE89851.1"/>
    <property type="molecule type" value="Genomic_DNA"/>
</dbReference>
<dbReference type="PANTHER" id="PTHR44360:SF1">
    <property type="entry name" value="DNAJ HOMOLOG SUBFAMILY B MEMBER 9"/>
    <property type="match status" value="1"/>
</dbReference>
<accession>A0A0S4IP06</accession>
<dbReference type="GO" id="GO:0005783">
    <property type="term" value="C:endoplasmic reticulum"/>
    <property type="evidence" value="ECO:0007669"/>
    <property type="project" value="TreeGrafter"/>
</dbReference>
<dbReference type="PROSITE" id="PS50076">
    <property type="entry name" value="DNAJ_2"/>
    <property type="match status" value="1"/>
</dbReference>
<reference evidence="5" key="1">
    <citation type="submission" date="2015-09" db="EMBL/GenBank/DDBJ databases">
        <authorList>
            <consortium name="Pathogen Informatics"/>
        </authorList>
    </citation>
    <scope>NUCLEOTIDE SEQUENCE [LARGE SCALE GENOMIC DNA]</scope>
    <source>
        <strain evidence="5">Lake Konstanz</strain>
    </source>
</reference>
<dbReference type="Proteomes" id="UP000051952">
    <property type="component" value="Unassembled WGS sequence"/>
</dbReference>
<dbReference type="SUPFAM" id="SSF46565">
    <property type="entry name" value="Chaperone J-domain"/>
    <property type="match status" value="1"/>
</dbReference>
<evidence type="ECO:0000313" key="5">
    <source>
        <dbReference type="Proteomes" id="UP000051952"/>
    </source>
</evidence>
<feature type="region of interest" description="Disordered" evidence="2">
    <location>
        <begin position="79"/>
        <end position="105"/>
    </location>
</feature>
<dbReference type="PRINTS" id="PR00625">
    <property type="entry name" value="JDOMAIN"/>
</dbReference>
<proteinExistence type="predicted"/>
<name>A0A0S4IP06_BODSA</name>
<dbReference type="PANTHER" id="PTHR44360">
    <property type="entry name" value="DNAJ HOMOLOG SUBFAMILY B MEMBER 9"/>
    <property type="match status" value="1"/>
</dbReference>
<dbReference type="InterPro" id="IPR001623">
    <property type="entry name" value="DnaJ_domain"/>
</dbReference>
<dbReference type="OrthoDB" id="445556at2759"/>
<protein>
    <submittedName>
        <fullName evidence="4">DNA-J chaperone, putative</fullName>
    </submittedName>
</protein>
<gene>
    <name evidence="4" type="ORF">BSAL_57200</name>
</gene>
<dbReference type="VEuPathDB" id="TriTrypDB:BSAL_57200"/>
<dbReference type="InterPro" id="IPR051948">
    <property type="entry name" value="Hsp70_co-chaperone_J-domain"/>
</dbReference>
<dbReference type="CDD" id="cd06257">
    <property type="entry name" value="DnaJ"/>
    <property type="match status" value="1"/>
</dbReference>
<dbReference type="SMART" id="SM00271">
    <property type="entry name" value="DnaJ"/>
    <property type="match status" value="1"/>
</dbReference>
<feature type="compositionally biased region" description="Basic and acidic residues" evidence="2">
    <location>
        <begin position="192"/>
        <end position="207"/>
    </location>
</feature>
<dbReference type="Gene3D" id="1.10.287.110">
    <property type="entry name" value="DnaJ domain"/>
    <property type="match status" value="1"/>
</dbReference>
<organism evidence="4 5">
    <name type="scientific">Bodo saltans</name>
    <name type="common">Flagellated protozoan</name>
    <dbReference type="NCBI Taxonomy" id="75058"/>
    <lineage>
        <taxon>Eukaryota</taxon>
        <taxon>Discoba</taxon>
        <taxon>Euglenozoa</taxon>
        <taxon>Kinetoplastea</taxon>
        <taxon>Metakinetoplastina</taxon>
        <taxon>Eubodonida</taxon>
        <taxon>Bodonidae</taxon>
        <taxon>Bodo</taxon>
    </lineage>
</organism>
<dbReference type="GO" id="GO:0051787">
    <property type="term" value="F:misfolded protein binding"/>
    <property type="evidence" value="ECO:0007669"/>
    <property type="project" value="TreeGrafter"/>
</dbReference>
<dbReference type="GO" id="GO:0036503">
    <property type="term" value="P:ERAD pathway"/>
    <property type="evidence" value="ECO:0007669"/>
    <property type="project" value="TreeGrafter"/>
</dbReference>